<evidence type="ECO:0000256" key="2">
    <source>
        <dbReference type="ARBA" id="ARBA00022598"/>
    </source>
</evidence>
<organism evidence="11">
    <name type="scientific">Mycobacterium sp. (strain MCS)</name>
    <dbReference type="NCBI Taxonomy" id="164756"/>
    <lineage>
        <taxon>Bacteria</taxon>
        <taxon>Bacillati</taxon>
        <taxon>Actinomycetota</taxon>
        <taxon>Actinomycetes</taxon>
        <taxon>Mycobacteriales</taxon>
        <taxon>Mycobacteriaceae</taxon>
        <taxon>Mycobacterium</taxon>
    </lineage>
</organism>
<comment type="catalytic activity">
    <reaction evidence="4">
        <text>a long-chain fatty acid + ATP + CoA = a long-chain fatty acyl-CoA + AMP + diphosphate</text>
        <dbReference type="Rhea" id="RHEA:15421"/>
        <dbReference type="ChEBI" id="CHEBI:30616"/>
        <dbReference type="ChEBI" id="CHEBI:33019"/>
        <dbReference type="ChEBI" id="CHEBI:57287"/>
        <dbReference type="ChEBI" id="CHEBI:57560"/>
        <dbReference type="ChEBI" id="CHEBI:83139"/>
        <dbReference type="ChEBI" id="CHEBI:456215"/>
        <dbReference type="EC" id="6.2.1.3"/>
    </reaction>
</comment>
<evidence type="ECO:0000256" key="8">
    <source>
        <dbReference type="ARBA" id="ARBA00083882"/>
    </source>
</evidence>
<dbReference type="InterPro" id="IPR042099">
    <property type="entry name" value="ANL_N_sf"/>
</dbReference>
<dbReference type="PROSITE" id="PS00455">
    <property type="entry name" value="AMP_BINDING"/>
    <property type="match status" value="1"/>
</dbReference>
<evidence type="ECO:0000259" key="10">
    <source>
        <dbReference type="Pfam" id="PF13193"/>
    </source>
</evidence>
<evidence type="ECO:0000256" key="6">
    <source>
        <dbReference type="ARBA" id="ARBA00076959"/>
    </source>
</evidence>
<evidence type="ECO:0000256" key="7">
    <source>
        <dbReference type="ARBA" id="ARBA00080667"/>
    </source>
</evidence>
<protein>
    <recommendedName>
        <fullName evidence="5">Long-chain-fatty-acid--CoA ligase FadD13</fullName>
        <ecNumber evidence="3">6.2.1.3</ecNumber>
    </recommendedName>
    <alternativeName>
        <fullName evidence="6">Fatty acyl-CoA ligase</fullName>
    </alternativeName>
    <alternativeName>
        <fullName evidence="8">Fatty acyl-CoA synthetase</fullName>
    </alternativeName>
    <alternativeName>
        <fullName evidence="7">Very-long-chain fatty-acyl-CoA synthetase</fullName>
    </alternativeName>
</protein>
<sequence length="546" mass="60150">MYSTMQDVPLTVAAILRYAATVHGDRTVTTATGNGGYRHATYREVGQQAARLAHALRRFGIEGDDRVGTFMWNNQEHLEAYVAVPSMGAVLHTLNIRLFPEQIEFVAYEAEDRVLIADLSLAPVLAPVLRSLETVHTVIAVGEGDLAPFEESGKRVVRYHEVTAAESDEYDWPDIDENSAAAMCYTSGTTGHPKGVVYGHRSSYLHSMAVCGGNGLGMSFSDKALPIVPMFHANAWGLPYAALMAGADLVLPDRFMDATSLVDLIETQRPTVAGAVPTIWNDVMHHLDQNPGHDISSLRLVGCGGSAVPVSLMKAFEEKFGVQIRQLWGMTETSPVATIAWPPPDTPAEKHWQIRSTQGRPLCGVEARIVDDDGAVLPNDGESVGELEVRGPWITGSYYRNTDDSKFQSGWLRTGDVGRIDPQGYITLTDRAKDVIKSGGEWISSVELENHLIAHPAVREAAVVGVPDERWQERPLAAVVVQEGAQVDADELRNFLADKVVRWWLPERWTFVDEIPRTSVGKYDKKVIRARYADNAYQVADLREHT</sequence>
<dbReference type="Gene3D" id="3.40.50.12780">
    <property type="entry name" value="N-terminal domain of ligase-like"/>
    <property type="match status" value="1"/>
</dbReference>
<accession>A0A5Q5BSE8</accession>
<dbReference type="InterPro" id="IPR000873">
    <property type="entry name" value="AMP-dep_synth/lig_dom"/>
</dbReference>
<evidence type="ECO:0000256" key="3">
    <source>
        <dbReference type="ARBA" id="ARBA00026121"/>
    </source>
</evidence>
<proteinExistence type="inferred from homology"/>
<evidence type="ECO:0000256" key="1">
    <source>
        <dbReference type="ARBA" id="ARBA00006432"/>
    </source>
</evidence>
<dbReference type="NCBIfam" id="NF004837">
    <property type="entry name" value="PRK06187.1"/>
    <property type="match status" value="1"/>
</dbReference>
<dbReference type="InterPro" id="IPR025110">
    <property type="entry name" value="AMP-bd_C"/>
</dbReference>
<dbReference type="KEGG" id="mmc:Mmcs_5332"/>
<feature type="domain" description="AMP-binding enzyme C-terminal" evidence="10">
    <location>
        <begin position="447"/>
        <end position="522"/>
    </location>
</feature>
<dbReference type="CDD" id="cd12119">
    <property type="entry name" value="ttLC_FACS_AlkK_like"/>
    <property type="match status" value="1"/>
</dbReference>
<dbReference type="EMBL" id="CP000384">
    <property type="protein sequence ID" value="ABG11433.1"/>
    <property type="molecule type" value="Genomic_DNA"/>
</dbReference>
<reference evidence="11" key="1">
    <citation type="submission" date="2006-06" db="EMBL/GenBank/DDBJ databases">
        <title>Complete sequence of chromosome of Mycobacterium sp. MCS.</title>
        <authorList>
            <consortium name="US DOE Joint Genome Institute"/>
            <person name="Copeland A."/>
            <person name="Lucas S."/>
            <person name="Lapidus A."/>
            <person name="Barry K."/>
            <person name="Detter J.C."/>
            <person name="Glavina del Rio T."/>
            <person name="Hammon N."/>
            <person name="Israni S."/>
            <person name="Dalin E."/>
            <person name="Tice H."/>
            <person name="Pitluck S."/>
            <person name="Martinez M."/>
            <person name="Schmutz J."/>
            <person name="Larimer F."/>
            <person name="Land M."/>
            <person name="Hauser L."/>
            <person name="Kyrpides N."/>
            <person name="Kim E."/>
            <person name="Miller C.D."/>
            <person name="Hughes J.E."/>
            <person name="Anderson A.J."/>
            <person name="Sims R.C."/>
            <person name="Richardson P."/>
        </authorList>
    </citation>
    <scope>NUCLEOTIDE SEQUENCE [LARGE SCALE GENOMIC DNA]</scope>
    <source>
        <strain evidence="11">MCS</strain>
    </source>
</reference>
<evidence type="ECO:0000313" key="11">
    <source>
        <dbReference type="EMBL" id="ABG11433.1"/>
    </source>
</evidence>
<dbReference type="FunFam" id="3.30.300.30:FF:000008">
    <property type="entry name" value="2,3-dihydroxybenzoate-AMP ligase"/>
    <property type="match status" value="1"/>
</dbReference>
<dbReference type="EC" id="6.2.1.3" evidence="3"/>
<dbReference type="PANTHER" id="PTHR43767">
    <property type="entry name" value="LONG-CHAIN-FATTY-ACID--COA LIGASE"/>
    <property type="match status" value="1"/>
</dbReference>
<dbReference type="GO" id="GO:0004467">
    <property type="term" value="F:long-chain fatty acid-CoA ligase activity"/>
    <property type="evidence" value="ECO:0007669"/>
    <property type="project" value="UniProtKB-EC"/>
</dbReference>
<dbReference type="Gene3D" id="3.30.300.30">
    <property type="match status" value="1"/>
</dbReference>
<evidence type="ECO:0000256" key="5">
    <source>
        <dbReference type="ARBA" id="ARBA00069710"/>
    </source>
</evidence>
<dbReference type="InterPro" id="IPR020845">
    <property type="entry name" value="AMP-binding_CS"/>
</dbReference>
<gene>
    <name evidence="11" type="ordered locus">Mmcs_5332</name>
</gene>
<dbReference type="Pfam" id="PF13193">
    <property type="entry name" value="AMP-binding_C"/>
    <property type="match status" value="1"/>
</dbReference>
<name>A0A5Q5BSE8_MYCSS</name>
<keyword evidence="2 11" id="KW-0436">Ligase</keyword>
<dbReference type="SUPFAM" id="SSF56801">
    <property type="entry name" value="Acetyl-CoA synthetase-like"/>
    <property type="match status" value="1"/>
</dbReference>
<feature type="domain" description="AMP-dependent synthetase/ligase" evidence="9">
    <location>
        <begin position="18"/>
        <end position="399"/>
    </location>
</feature>
<dbReference type="InterPro" id="IPR050237">
    <property type="entry name" value="ATP-dep_AMP-bd_enzyme"/>
</dbReference>
<evidence type="ECO:0000259" key="9">
    <source>
        <dbReference type="Pfam" id="PF00501"/>
    </source>
</evidence>
<dbReference type="Pfam" id="PF00501">
    <property type="entry name" value="AMP-binding"/>
    <property type="match status" value="1"/>
</dbReference>
<comment type="similarity">
    <text evidence="1">Belongs to the ATP-dependent AMP-binding enzyme family.</text>
</comment>
<dbReference type="AlphaFoldDB" id="A0A5Q5BSE8"/>
<dbReference type="InterPro" id="IPR045851">
    <property type="entry name" value="AMP-bd_C_sf"/>
</dbReference>
<dbReference type="PANTHER" id="PTHR43767:SF11">
    <property type="entry name" value="MEDIUM-CHAIN-FATTY-ACID--COA LIGASE"/>
    <property type="match status" value="1"/>
</dbReference>
<evidence type="ECO:0000256" key="4">
    <source>
        <dbReference type="ARBA" id="ARBA00036813"/>
    </source>
</evidence>